<evidence type="ECO:0000313" key="3">
    <source>
        <dbReference type="Proteomes" id="UP000541558"/>
    </source>
</evidence>
<proteinExistence type="predicted"/>
<dbReference type="Proteomes" id="UP000541558">
    <property type="component" value="Unassembled WGS sequence"/>
</dbReference>
<dbReference type="InterPro" id="IPR002347">
    <property type="entry name" value="SDR_fam"/>
</dbReference>
<reference evidence="2 3" key="1">
    <citation type="journal article" date="2020" name="ISME J.">
        <title>Uncovering the hidden diversity of litter-decomposition mechanisms in mushroom-forming fungi.</title>
        <authorList>
            <person name="Floudas D."/>
            <person name="Bentzer J."/>
            <person name="Ahren D."/>
            <person name="Johansson T."/>
            <person name="Persson P."/>
            <person name="Tunlid A."/>
        </authorList>
    </citation>
    <scope>NUCLEOTIDE SEQUENCE [LARGE SCALE GENOMIC DNA]</scope>
    <source>
        <strain evidence="2 3">CBS 175.51</strain>
    </source>
</reference>
<evidence type="ECO:0000313" key="2">
    <source>
        <dbReference type="EMBL" id="KAF5326311.1"/>
    </source>
</evidence>
<keyword evidence="3" id="KW-1185">Reference proteome</keyword>
<evidence type="ECO:0000256" key="1">
    <source>
        <dbReference type="ARBA" id="ARBA00023002"/>
    </source>
</evidence>
<dbReference type="PANTHER" id="PTHR43157">
    <property type="entry name" value="PHOSPHATIDYLINOSITOL-GLYCAN BIOSYNTHESIS CLASS F PROTEIN-RELATED"/>
    <property type="match status" value="1"/>
</dbReference>
<dbReference type="PRINTS" id="PR00081">
    <property type="entry name" value="GDHRDH"/>
</dbReference>
<gene>
    <name evidence="2" type="ORF">D9611_000457</name>
</gene>
<comment type="caution">
    <text evidence="2">The sequence shown here is derived from an EMBL/GenBank/DDBJ whole genome shotgun (WGS) entry which is preliminary data.</text>
</comment>
<dbReference type="Pfam" id="PF00106">
    <property type="entry name" value="adh_short"/>
    <property type="match status" value="1"/>
</dbReference>
<dbReference type="AlphaFoldDB" id="A0A8H5BNU0"/>
<dbReference type="GO" id="GO:0016491">
    <property type="term" value="F:oxidoreductase activity"/>
    <property type="evidence" value="ECO:0007669"/>
    <property type="project" value="UniProtKB-KW"/>
</dbReference>
<dbReference type="SUPFAM" id="SSF51735">
    <property type="entry name" value="NAD(P)-binding Rossmann-fold domains"/>
    <property type="match status" value="1"/>
</dbReference>
<organism evidence="2 3">
    <name type="scientific">Ephemerocybe angulata</name>
    <dbReference type="NCBI Taxonomy" id="980116"/>
    <lineage>
        <taxon>Eukaryota</taxon>
        <taxon>Fungi</taxon>
        <taxon>Dikarya</taxon>
        <taxon>Basidiomycota</taxon>
        <taxon>Agaricomycotina</taxon>
        <taxon>Agaricomycetes</taxon>
        <taxon>Agaricomycetidae</taxon>
        <taxon>Agaricales</taxon>
        <taxon>Agaricineae</taxon>
        <taxon>Psathyrellaceae</taxon>
        <taxon>Ephemerocybe</taxon>
    </lineage>
</organism>
<evidence type="ECO:0008006" key="4">
    <source>
        <dbReference type="Google" id="ProtNLM"/>
    </source>
</evidence>
<dbReference type="PANTHER" id="PTHR43157:SF31">
    <property type="entry name" value="PHOSPHATIDYLINOSITOL-GLYCAN BIOSYNTHESIS CLASS F PROTEIN"/>
    <property type="match status" value="1"/>
</dbReference>
<sequence>MKVGFLSIFSMQWRKIPPVTIADLTGQTVVVIGANTGLGFEASKHFARMNPGKLVLACRNEAKGKAALAKLKAETGCNTAELRLVDLANFSSVVGFADSFEKTGERLDILVANAGMESDQYRQTPDGWEEVLQVNVLSTALLCLLLAPRLADTGKKHGTRPRLTIVGSGVHYWRDIPERVYGAPSPFEYLNSEEYCHSSKGYMENYRYFDTKVLSVFFTHSLADLLKDTPVVVDTVHPGYCLSEFRRNYSGFRAVVDFFMEKLLAWTTEEGSRQIVFAAVGKYSNPDELHGAFIDLHEVVEASDHVIGNDGKRRRDILWTDLIHQLTKVDGRVREIVREYTH</sequence>
<protein>
    <recommendedName>
        <fullName evidence="4">Short-chain dehydrogenase</fullName>
    </recommendedName>
</protein>
<keyword evidence="1" id="KW-0560">Oxidoreductase</keyword>
<accession>A0A8H5BNU0</accession>
<dbReference type="OrthoDB" id="542013at2759"/>
<dbReference type="InterPro" id="IPR036291">
    <property type="entry name" value="NAD(P)-bd_dom_sf"/>
</dbReference>
<dbReference type="EMBL" id="JAACJK010000163">
    <property type="protein sequence ID" value="KAF5326311.1"/>
    <property type="molecule type" value="Genomic_DNA"/>
</dbReference>
<name>A0A8H5BNU0_9AGAR</name>
<dbReference type="Gene3D" id="3.40.50.720">
    <property type="entry name" value="NAD(P)-binding Rossmann-like Domain"/>
    <property type="match status" value="1"/>
</dbReference>